<proteinExistence type="inferred from homology"/>
<feature type="binding site" evidence="14">
    <location>
        <position position="335"/>
    </location>
    <ligand>
        <name>FAD</name>
        <dbReference type="ChEBI" id="CHEBI:57692"/>
    </ligand>
</feature>
<feature type="binding site" evidence="14">
    <location>
        <position position="66"/>
    </location>
    <ligand>
        <name>FAD</name>
        <dbReference type="ChEBI" id="CHEBI:57692"/>
    </ligand>
</feature>
<feature type="disulfide bond" description="Redox-active" evidence="15">
    <location>
        <begin position="57"/>
        <end position="62"/>
    </location>
</feature>
<dbReference type="NCBIfam" id="TIGR01350">
    <property type="entry name" value="lipoamide_DH"/>
    <property type="match status" value="1"/>
</dbReference>
<feature type="binding site" evidence="14">
    <location>
        <position position="226"/>
    </location>
    <ligand>
        <name>NAD(+)</name>
        <dbReference type="ChEBI" id="CHEBI:57540"/>
    </ligand>
</feature>
<sequence>MYLPADRRLSKGCEAMAENVDLVVLGAGPGGYVAAIRAAQAGLKTVLVEKAKAGGVCLHKGCIPSKSMLRSAELYQQMKNSEDYGILTSDVQLEMASVQQRKNRIVTQLFNGVQQLLEKNGVTVVEGTGRILGPSIFSPQAGTISVEKADGSENDMFVPQHVIIATGSRPRSLPGLNVDGKAVMFSDHALEMKSLPKSIVIIGGGVIGIEWASMLNDFGVDVTVVEFADRILPFEDADVSKEMTRLLQKRDVKILTGAKLLSETVQVEEAGVRLQLEQEGEIRSLESERMLVSVGRQPNTEDIGLHNTSIQVEKGFIQVNAKMQTAESHIYAIGDVIGGYQLAHVASHEGILAVDHILGRAVHPLDPTIVPRCTYSRPEIGSIGLSEAEAVEKGYNIKTARFPFRGVGKSLVSGEADGFIKVVADQDHDDLLGVHIIGPHATELISEAGLAKVLDATPWEISQAIHPHPTLSEVYGEVALAVDGKPIHSV</sequence>
<dbReference type="PANTHER" id="PTHR22912">
    <property type="entry name" value="DISULFIDE OXIDOREDUCTASE"/>
    <property type="match status" value="1"/>
</dbReference>
<keyword evidence="14" id="KW-0547">Nucleotide-binding</keyword>
<dbReference type="InterPro" id="IPR001100">
    <property type="entry name" value="Pyr_nuc-diS_OxRdtase"/>
</dbReference>
<evidence type="ECO:0000256" key="10">
    <source>
        <dbReference type="ARBA" id="ARBA00023157"/>
    </source>
</evidence>
<dbReference type="AlphaFoldDB" id="A0A2T4Z9J4"/>
<comment type="similarity">
    <text evidence="2 16">Belongs to the class-I pyridine nucleotide-disulfide oxidoreductase family.</text>
</comment>
<keyword evidence="7 14" id="KW-0274">FAD</keyword>
<dbReference type="PIRSF" id="PIRSF000350">
    <property type="entry name" value="Mercury_reductase_MerA"/>
    <property type="match status" value="1"/>
</dbReference>
<dbReference type="Proteomes" id="UP000241639">
    <property type="component" value="Unassembled WGS sequence"/>
</dbReference>
<evidence type="ECO:0000256" key="1">
    <source>
        <dbReference type="ARBA" id="ARBA00004496"/>
    </source>
</evidence>
<feature type="binding site" evidence="14">
    <location>
        <begin position="203"/>
        <end position="210"/>
    </location>
    <ligand>
        <name>NAD(+)</name>
        <dbReference type="ChEBI" id="CHEBI:57540"/>
    </ligand>
</feature>
<evidence type="ECO:0000256" key="12">
    <source>
        <dbReference type="ARBA" id="ARBA00049187"/>
    </source>
</evidence>
<dbReference type="GO" id="GO:0006103">
    <property type="term" value="P:2-oxoglutarate metabolic process"/>
    <property type="evidence" value="ECO:0007669"/>
    <property type="project" value="TreeGrafter"/>
</dbReference>
<keyword evidence="20" id="KW-1185">Reference proteome</keyword>
<organism evidence="19 20">
    <name type="scientific">Desmospora activa DSM 45169</name>
    <dbReference type="NCBI Taxonomy" id="1121389"/>
    <lineage>
        <taxon>Bacteria</taxon>
        <taxon>Bacillati</taxon>
        <taxon>Bacillota</taxon>
        <taxon>Bacilli</taxon>
        <taxon>Bacillales</taxon>
        <taxon>Thermoactinomycetaceae</taxon>
        <taxon>Desmospora</taxon>
    </lineage>
</organism>
<name>A0A2T4Z9J4_9BACL</name>
<keyword evidence="11 16" id="KW-0676">Redox-active center</keyword>
<protein>
    <recommendedName>
        <fullName evidence="4 16">Dihydrolipoyl dehydrogenase</fullName>
        <ecNumber evidence="3 16">1.8.1.4</ecNumber>
    </recommendedName>
</protein>
<dbReference type="GO" id="GO:0050660">
    <property type="term" value="F:flavin adenine dinucleotide binding"/>
    <property type="evidence" value="ECO:0007669"/>
    <property type="project" value="InterPro"/>
</dbReference>
<evidence type="ECO:0000256" key="6">
    <source>
        <dbReference type="ARBA" id="ARBA00022630"/>
    </source>
</evidence>
<evidence type="ECO:0000256" key="2">
    <source>
        <dbReference type="ARBA" id="ARBA00007532"/>
    </source>
</evidence>
<evidence type="ECO:0000259" key="18">
    <source>
        <dbReference type="Pfam" id="PF07992"/>
    </source>
</evidence>
<dbReference type="GO" id="GO:0005737">
    <property type="term" value="C:cytoplasm"/>
    <property type="evidence" value="ECO:0007669"/>
    <property type="project" value="UniProtKB-SubCell"/>
</dbReference>
<evidence type="ECO:0000259" key="17">
    <source>
        <dbReference type="Pfam" id="PF02852"/>
    </source>
</evidence>
<evidence type="ECO:0000256" key="16">
    <source>
        <dbReference type="RuleBase" id="RU003692"/>
    </source>
</evidence>
<feature type="domain" description="FAD/NAD(P)-binding" evidence="18">
    <location>
        <begin position="21"/>
        <end position="350"/>
    </location>
</feature>
<dbReference type="EC" id="1.8.1.4" evidence="3 16"/>
<dbReference type="Pfam" id="PF02852">
    <property type="entry name" value="Pyr_redox_dim"/>
    <property type="match status" value="1"/>
</dbReference>
<dbReference type="Gene3D" id="3.30.390.30">
    <property type="match status" value="1"/>
</dbReference>
<comment type="catalytic activity">
    <reaction evidence="12 16">
        <text>N(6)-[(R)-dihydrolipoyl]-L-lysyl-[protein] + NAD(+) = N(6)-[(R)-lipoyl]-L-lysyl-[protein] + NADH + H(+)</text>
        <dbReference type="Rhea" id="RHEA:15045"/>
        <dbReference type="Rhea" id="RHEA-COMP:10474"/>
        <dbReference type="Rhea" id="RHEA-COMP:10475"/>
        <dbReference type="ChEBI" id="CHEBI:15378"/>
        <dbReference type="ChEBI" id="CHEBI:57540"/>
        <dbReference type="ChEBI" id="CHEBI:57945"/>
        <dbReference type="ChEBI" id="CHEBI:83099"/>
        <dbReference type="ChEBI" id="CHEBI:83100"/>
        <dbReference type="EC" id="1.8.1.4"/>
    </reaction>
</comment>
<dbReference type="FunFam" id="3.30.390.30:FF:000001">
    <property type="entry name" value="Dihydrolipoyl dehydrogenase"/>
    <property type="match status" value="1"/>
</dbReference>
<dbReference type="SUPFAM" id="SSF55424">
    <property type="entry name" value="FAD/NAD-linked reductases, dimerisation (C-terminal) domain"/>
    <property type="match status" value="1"/>
</dbReference>
<dbReference type="GO" id="GO:0004148">
    <property type="term" value="F:dihydrolipoyl dehydrogenase (NADH) activity"/>
    <property type="evidence" value="ECO:0007669"/>
    <property type="project" value="UniProtKB-EC"/>
</dbReference>
<comment type="miscellaneous">
    <text evidence="16">The active site is a redox-active disulfide bond.</text>
</comment>
<dbReference type="InterPro" id="IPR006258">
    <property type="entry name" value="Lipoamide_DH"/>
</dbReference>
<dbReference type="InterPro" id="IPR023753">
    <property type="entry name" value="FAD/NAD-binding_dom"/>
</dbReference>
<comment type="caution">
    <text evidence="19">The sequence shown here is derived from an EMBL/GenBank/DDBJ whole genome shotgun (WGS) entry which is preliminary data.</text>
</comment>
<dbReference type="Pfam" id="PF07992">
    <property type="entry name" value="Pyr_redox_2"/>
    <property type="match status" value="1"/>
</dbReference>
<evidence type="ECO:0000256" key="13">
    <source>
        <dbReference type="PIRSR" id="PIRSR000350-2"/>
    </source>
</evidence>
<evidence type="ECO:0000256" key="3">
    <source>
        <dbReference type="ARBA" id="ARBA00012608"/>
    </source>
</evidence>
<feature type="active site" description="Proton acceptor" evidence="13">
    <location>
        <position position="468"/>
    </location>
</feature>
<reference evidence="19 20" key="1">
    <citation type="submission" date="2018-04" db="EMBL/GenBank/DDBJ databases">
        <title>Genomic Encyclopedia of Archaeal and Bacterial Type Strains, Phase II (KMG-II): from individual species to whole genera.</title>
        <authorList>
            <person name="Goeker M."/>
        </authorList>
    </citation>
    <scope>NUCLEOTIDE SEQUENCE [LARGE SCALE GENOMIC DNA]</scope>
    <source>
        <strain evidence="19 20">DSM 45169</strain>
    </source>
</reference>
<feature type="domain" description="Pyridine nucleotide-disulphide oxidoreductase dimerisation" evidence="17">
    <location>
        <begin position="370"/>
        <end position="477"/>
    </location>
</feature>
<accession>A0A2T4Z9J4</accession>
<keyword evidence="9 14" id="KW-0520">NAD</keyword>
<comment type="cofactor">
    <cofactor evidence="14 16">
        <name>FAD</name>
        <dbReference type="ChEBI" id="CHEBI:57692"/>
    </cofactor>
    <text evidence="14 16">Binds 1 FAD per subunit.</text>
</comment>
<dbReference type="InterPro" id="IPR004099">
    <property type="entry name" value="Pyr_nucl-diS_OxRdtase_dimer"/>
</dbReference>
<dbReference type="InterPro" id="IPR012999">
    <property type="entry name" value="Pyr_OxRdtase_I_AS"/>
</dbReference>
<evidence type="ECO:0000256" key="11">
    <source>
        <dbReference type="ARBA" id="ARBA00023284"/>
    </source>
</evidence>
<dbReference type="InterPro" id="IPR036188">
    <property type="entry name" value="FAD/NAD-bd_sf"/>
</dbReference>
<dbReference type="InterPro" id="IPR050151">
    <property type="entry name" value="Class-I_Pyr_Nuc-Dis_Oxidored"/>
</dbReference>
<evidence type="ECO:0000256" key="9">
    <source>
        <dbReference type="ARBA" id="ARBA00023027"/>
    </source>
</evidence>
<dbReference type="Gene3D" id="3.50.50.60">
    <property type="entry name" value="FAD/NAD(P)-binding domain"/>
    <property type="match status" value="2"/>
</dbReference>
<comment type="subcellular location">
    <subcellularLocation>
        <location evidence="1">Cytoplasm</location>
    </subcellularLocation>
</comment>
<dbReference type="SUPFAM" id="SSF51905">
    <property type="entry name" value="FAD/NAD(P)-binding domain"/>
    <property type="match status" value="1"/>
</dbReference>
<dbReference type="EMBL" id="PZZP01000001">
    <property type="protein sequence ID" value="PTM58561.1"/>
    <property type="molecule type" value="Genomic_DNA"/>
</dbReference>
<feature type="binding site" evidence="14">
    <location>
        <position position="129"/>
    </location>
    <ligand>
        <name>FAD</name>
        <dbReference type="ChEBI" id="CHEBI:57692"/>
    </ligand>
</feature>
<dbReference type="PRINTS" id="PR00368">
    <property type="entry name" value="FADPNR"/>
</dbReference>
<dbReference type="PRINTS" id="PR00411">
    <property type="entry name" value="PNDRDTASEI"/>
</dbReference>
<feature type="binding site" evidence="14">
    <location>
        <begin position="166"/>
        <end position="168"/>
    </location>
    <ligand>
        <name>FAD</name>
        <dbReference type="ChEBI" id="CHEBI:57692"/>
    </ligand>
</feature>
<dbReference type="PROSITE" id="PS00076">
    <property type="entry name" value="PYRIDINE_REDOX_1"/>
    <property type="match status" value="1"/>
</dbReference>
<keyword evidence="6 16" id="KW-0285">Flavoprotein</keyword>
<evidence type="ECO:0000256" key="15">
    <source>
        <dbReference type="PIRSR" id="PIRSR000350-4"/>
    </source>
</evidence>
<evidence type="ECO:0000256" key="4">
    <source>
        <dbReference type="ARBA" id="ARBA00016961"/>
    </source>
</evidence>
<dbReference type="PANTHER" id="PTHR22912:SF217">
    <property type="entry name" value="DIHYDROLIPOYL DEHYDROGENASE"/>
    <property type="match status" value="1"/>
</dbReference>
<keyword evidence="10" id="KW-1015">Disulfide bond</keyword>
<dbReference type="InterPro" id="IPR016156">
    <property type="entry name" value="FAD/NAD-linked_Rdtase_dimer_sf"/>
</dbReference>
<feature type="binding site" evidence="14">
    <location>
        <position position="295"/>
    </location>
    <ligand>
        <name>NAD(+)</name>
        <dbReference type="ChEBI" id="CHEBI:57540"/>
    </ligand>
</feature>
<evidence type="ECO:0000256" key="14">
    <source>
        <dbReference type="PIRSR" id="PIRSR000350-3"/>
    </source>
</evidence>
<evidence type="ECO:0000256" key="7">
    <source>
        <dbReference type="ARBA" id="ARBA00022827"/>
    </source>
</evidence>
<evidence type="ECO:0000256" key="8">
    <source>
        <dbReference type="ARBA" id="ARBA00023002"/>
    </source>
</evidence>
<keyword evidence="8 16" id="KW-0560">Oxidoreductase</keyword>
<gene>
    <name evidence="19" type="ORF">C8J48_1146</name>
</gene>
<keyword evidence="5" id="KW-0963">Cytoplasm</keyword>
<evidence type="ECO:0000256" key="5">
    <source>
        <dbReference type="ARBA" id="ARBA00022490"/>
    </source>
</evidence>
<evidence type="ECO:0000313" key="20">
    <source>
        <dbReference type="Proteomes" id="UP000241639"/>
    </source>
</evidence>
<evidence type="ECO:0000313" key="19">
    <source>
        <dbReference type="EMBL" id="PTM58561.1"/>
    </source>
</evidence>